<gene>
    <name evidence="2" type="ORF">TTHT_0336</name>
</gene>
<accession>A0A7R6SYP7</accession>
<dbReference type="SUPFAM" id="SSF158997">
    <property type="entry name" value="Trm112p-like"/>
    <property type="match status" value="1"/>
</dbReference>
<reference evidence="2 3" key="1">
    <citation type="journal article" date="2012" name="Extremophiles">
        <title>Thermotomaculum hydrothermale gen. nov., sp. nov., a novel heterotrophic thermophile within the phylum Acidobacteria from a deep-sea hydrothermal vent chimney in the Southern Okinawa Trough.</title>
        <authorList>
            <person name="Izumi H."/>
            <person name="Nunoura T."/>
            <person name="Miyazaki M."/>
            <person name="Mino S."/>
            <person name="Toki T."/>
            <person name="Takai K."/>
            <person name="Sako Y."/>
            <person name="Sawabe T."/>
            <person name="Nakagawa S."/>
        </authorList>
    </citation>
    <scope>NUCLEOTIDE SEQUENCE [LARGE SCALE GENOMIC DNA]</scope>
    <source>
        <strain evidence="2 3">AC55</strain>
    </source>
</reference>
<name>A0A7R6SYP7_9BACT</name>
<dbReference type="InterPro" id="IPR005651">
    <property type="entry name" value="Trm112-like"/>
</dbReference>
<dbReference type="AlphaFoldDB" id="A0A7R6SYP7"/>
<dbReference type="HAMAP" id="MF_01187">
    <property type="entry name" value="UPF0434"/>
    <property type="match status" value="1"/>
</dbReference>
<organism evidence="2 3">
    <name type="scientific">Thermotomaculum hydrothermale</name>
    <dbReference type="NCBI Taxonomy" id="981385"/>
    <lineage>
        <taxon>Bacteria</taxon>
        <taxon>Pseudomonadati</taxon>
        <taxon>Acidobacteriota</taxon>
        <taxon>Holophagae</taxon>
        <taxon>Thermotomaculales</taxon>
        <taxon>Thermotomaculaceae</taxon>
        <taxon>Thermotomaculum</taxon>
    </lineage>
</organism>
<proteinExistence type="inferred from homology"/>
<sequence>MKFNEKLLEIIVCPECKVELKLVKDGKGLKCEQCKRVYPIDENGIPHLLLEEAVVEE</sequence>
<dbReference type="EMBL" id="AP017470">
    <property type="protein sequence ID" value="BBB31952.1"/>
    <property type="molecule type" value="Genomic_DNA"/>
</dbReference>
<dbReference type="RefSeq" id="WP_201328284.1">
    <property type="nucleotide sequence ID" value="NZ_AP017470.1"/>
</dbReference>
<evidence type="ECO:0000256" key="1">
    <source>
        <dbReference type="HAMAP-Rule" id="MF_01187"/>
    </source>
</evidence>
<dbReference type="KEGG" id="thyd:TTHT_0336"/>
<dbReference type="Gene3D" id="2.20.25.10">
    <property type="match status" value="1"/>
</dbReference>
<dbReference type="Pfam" id="PF03966">
    <property type="entry name" value="Trm112p"/>
    <property type="match status" value="1"/>
</dbReference>
<keyword evidence="3" id="KW-1185">Reference proteome</keyword>
<protein>
    <recommendedName>
        <fullName evidence="1">UPF0434 protein TTHT_0336</fullName>
    </recommendedName>
</protein>
<dbReference type="Proteomes" id="UP000595564">
    <property type="component" value="Chromosome"/>
</dbReference>
<evidence type="ECO:0000313" key="3">
    <source>
        <dbReference type="Proteomes" id="UP000595564"/>
    </source>
</evidence>
<comment type="similarity">
    <text evidence="1">Belongs to the UPF0434 family.</text>
</comment>
<evidence type="ECO:0000313" key="2">
    <source>
        <dbReference type="EMBL" id="BBB31952.1"/>
    </source>
</evidence>